<evidence type="ECO:0000259" key="1">
    <source>
        <dbReference type="Pfam" id="PF01575"/>
    </source>
</evidence>
<dbReference type="EMBL" id="MHOD01000001">
    <property type="protein sequence ID" value="OGZ58763.1"/>
    <property type="molecule type" value="Genomic_DNA"/>
</dbReference>
<dbReference type="Pfam" id="PF01575">
    <property type="entry name" value="MaoC_dehydratas"/>
    <property type="match status" value="1"/>
</dbReference>
<dbReference type="InterPro" id="IPR002539">
    <property type="entry name" value="MaoC-like_dom"/>
</dbReference>
<feature type="domain" description="MaoC-like" evidence="1">
    <location>
        <begin position="19"/>
        <end position="100"/>
    </location>
</feature>
<dbReference type="InterPro" id="IPR029069">
    <property type="entry name" value="HotDog_dom_sf"/>
</dbReference>
<organism evidence="2 3">
    <name type="scientific">Candidatus Spechtbacteria bacterium RIFCSPHIGHO2_01_FULL_43_30</name>
    <dbReference type="NCBI Taxonomy" id="1802158"/>
    <lineage>
        <taxon>Bacteria</taxon>
        <taxon>Candidatus Spechtiibacteriota</taxon>
    </lineage>
</organism>
<dbReference type="STRING" id="1802158.A2827_00565"/>
<dbReference type="PANTHER" id="PTHR43664:SF1">
    <property type="entry name" value="BETA-METHYLMALYL-COA DEHYDRATASE"/>
    <property type="match status" value="1"/>
</dbReference>
<dbReference type="Proteomes" id="UP000177932">
    <property type="component" value="Unassembled WGS sequence"/>
</dbReference>
<comment type="caution">
    <text evidence="2">The sequence shown here is derived from an EMBL/GenBank/DDBJ whole genome shotgun (WGS) entry which is preliminary data.</text>
</comment>
<name>A0A1G2H8E9_9BACT</name>
<dbReference type="SUPFAM" id="SSF54637">
    <property type="entry name" value="Thioesterase/thiol ester dehydrase-isomerase"/>
    <property type="match status" value="1"/>
</dbReference>
<protein>
    <recommendedName>
        <fullName evidence="1">MaoC-like domain-containing protein</fullName>
    </recommendedName>
</protein>
<accession>A0A1G2H8E9</accession>
<dbReference type="PANTHER" id="PTHR43664">
    <property type="entry name" value="MONOAMINE OXIDASE-RELATED"/>
    <property type="match status" value="1"/>
</dbReference>
<evidence type="ECO:0000313" key="2">
    <source>
        <dbReference type="EMBL" id="OGZ58763.1"/>
    </source>
</evidence>
<evidence type="ECO:0000313" key="3">
    <source>
        <dbReference type="Proteomes" id="UP000177932"/>
    </source>
</evidence>
<dbReference type="AlphaFoldDB" id="A0A1G2H8E9"/>
<dbReference type="Gene3D" id="3.10.129.10">
    <property type="entry name" value="Hotdog Thioesterase"/>
    <property type="match status" value="1"/>
</dbReference>
<proteinExistence type="predicted"/>
<gene>
    <name evidence="2" type="ORF">A2827_00565</name>
</gene>
<dbReference type="CDD" id="cd03441">
    <property type="entry name" value="R_hydratase_like"/>
    <property type="match status" value="1"/>
</dbReference>
<reference evidence="2 3" key="1">
    <citation type="journal article" date="2016" name="Nat. Commun.">
        <title>Thousands of microbial genomes shed light on interconnected biogeochemical processes in an aquifer system.</title>
        <authorList>
            <person name="Anantharaman K."/>
            <person name="Brown C.T."/>
            <person name="Hug L.A."/>
            <person name="Sharon I."/>
            <person name="Castelle C.J."/>
            <person name="Probst A.J."/>
            <person name="Thomas B.C."/>
            <person name="Singh A."/>
            <person name="Wilkins M.J."/>
            <person name="Karaoz U."/>
            <person name="Brodie E.L."/>
            <person name="Williams K.H."/>
            <person name="Hubbard S.S."/>
            <person name="Banfield J.F."/>
        </authorList>
    </citation>
    <scope>NUCLEOTIDE SEQUENCE [LARGE SCALE GENOMIC DNA]</scope>
</reference>
<sequence length="162" mass="18374">MYFEDVKEGYEIKTDLQIITFDMIERFADLTGDHNPLHLDEDASREGPFGEIVSHGRLTGDVAIGALPYSFLEGLMLIEDKTSYLKPVRAGEHIYCILKVLLKYDKAHWGFGYFNCKMEIFNQDGETVAVMDIKMRADKSSSAKQQKTSRAIARDVFLSHAS</sequence>
<dbReference type="InterPro" id="IPR052342">
    <property type="entry name" value="MCH/BMMD"/>
</dbReference>